<protein>
    <submittedName>
        <fullName evidence="2">Histidine phosphatase family protein</fullName>
    </submittedName>
</protein>
<feature type="chain" id="PRO_5026005475" evidence="1">
    <location>
        <begin position="21"/>
        <end position="186"/>
    </location>
</feature>
<organism evidence="2 3">
    <name type="scientific">Stutzerimonas stutzeri</name>
    <name type="common">Pseudomonas stutzeri</name>
    <dbReference type="NCBI Taxonomy" id="316"/>
    <lineage>
        <taxon>Bacteria</taxon>
        <taxon>Pseudomonadati</taxon>
        <taxon>Pseudomonadota</taxon>
        <taxon>Gammaproteobacteria</taxon>
        <taxon>Pseudomonadales</taxon>
        <taxon>Pseudomonadaceae</taxon>
        <taxon>Stutzerimonas</taxon>
    </lineage>
</organism>
<dbReference type="OrthoDB" id="8685508at2"/>
<proteinExistence type="predicted"/>
<dbReference type="SUPFAM" id="SSF53254">
    <property type="entry name" value="Phosphoglycerate mutase-like"/>
    <property type="match status" value="1"/>
</dbReference>
<dbReference type="EMBL" id="CP046902">
    <property type="protein sequence ID" value="QGZ32671.1"/>
    <property type="molecule type" value="Genomic_DNA"/>
</dbReference>
<gene>
    <name evidence="2" type="ORF">GQA94_12135</name>
</gene>
<dbReference type="Gene3D" id="3.40.50.1240">
    <property type="entry name" value="Phosphoglycerate mutase-like"/>
    <property type="match status" value="1"/>
</dbReference>
<feature type="signal peptide" evidence="1">
    <location>
        <begin position="1"/>
        <end position="20"/>
    </location>
</feature>
<accession>A0A6I6M1Z1</accession>
<keyword evidence="1" id="KW-0732">Signal</keyword>
<evidence type="ECO:0000256" key="1">
    <source>
        <dbReference type="SAM" id="SignalP"/>
    </source>
</evidence>
<dbReference type="AlphaFoldDB" id="A0A6I6M1Z1"/>
<dbReference type="Proteomes" id="UP000438983">
    <property type="component" value="Chromosome"/>
</dbReference>
<evidence type="ECO:0000313" key="2">
    <source>
        <dbReference type="EMBL" id="QGZ32671.1"/>
    </source>
</evidence>
<dbReference type="CDD" id="cd07040">
    <property type="entry name" value="HP"/>
    <property type="match status" value="1"/>
</dbReference>
<dbReference type="InterPro" id="IPR029033">
    <property type="entry name" value="His_PPase_superfam"/>
</dbReference>
<sequence length="186" mass="19860">MGVRTLALALLLSAVSGAGAQEHAAWSMLREGRAVLILRHATAPGYADPPGFVLEDCATQRNLDEAGRSEAKRWGDLLRQNGVSSPRILSSRWCRALETARRMALAPVEPVAVLDSFFDRPGQGATQTAALRRLINSLSPEPPVVLVTHQVNITALTGVFPRSGEGIVLALPVNDPPHVLARIAPP</sequence>
<evidence type="ECO:0000313" key="3">
    <source>
        <dbReference type="Proteomes" id="UP000438983"/>
    </source>
</evidence>
<name>A0A6I6M1Z1_STUST</name>
<reference evidence="2 3" key="1">
    <citation type="submission" date="2019-12" db="EMBL/GenBank/DDBJ databases">
        <title>Complete genome sequence of Pseudomonas stutzeri.</title>
        <authorList>
            <person name="Lim S.R."/>
            <person name="Kim J.H."/>
        </authorList>
    </citation>
    <scope>NUCLEOTIDE SEQUENCE [LARGE SCALE GENOMIC DNA]</scope>
    <source>
        <strain evidence="2 3">PM101005</strain>
    </source>
</reference>